<dbReference type="GO" id="GO:0036431">
    <property type="term" value="F:dCMP kinase activity"/>
    <property type="evidence" value="ECO:0007669"/>
    <property type="project" value="InterPro"/>
</dbReference>
<dbReference type="EMBL" id="BAUV01000023">
    <property type="protein sequence ID" value="GAE35784.1"/>
    <property type="molecule type" value="Genomic_DNA"/>
</dbReference>
<evidence type="ECO:0000256" key="4">
    <source>
        <dbReference type="ARBA" id="ARBA00022777"/>
    </source>
</evidence>
<dbReference type="EC" id="2.7.4.25" evidence="1"/>
<dbReference type="Pfam" id="PF02224">
    <property type="entry name" value="Cytidylate_kin"/>
    <property type="match status" value="1"/>
</dbReference>
<evidence type="ECO:0000256" key="7">
    <source>
        <dbReference type="ARBA" id="ARBA00048478"/>
    </source>
</evidence>
<dbReference type="STRING" id="1236973.JCM9157_2920"/>
<evidence type="ECO:0000256" key="2">
    <source>
        <dbReference type="ARBA" id="ARBA00022679"/>
    </source>
</evidence>
<reference evidence="9 10" key="1">
    <citation type="journal article" date="2014" name="Genome Announc.">
        <title>Draft Genome Sequences of Three Alkaliphilic Bacillus Strains, Bacillus wakoensis JCM 9140T, Bacillus akibai JCM 9157T, and Bacillus hemicellulosilyticus JCM 9152T.</title>
        <authorList>
            <person name="Yuki M."/>
            <person name="Oshima K."/>
            <person name="Suda W."/>
            <person name="Oshida Y."/>
            <person name="Kitamura K."/>
            <person name="Iida T."/>
            <person name="Hattori M."/>
            <person name="Ohkuma M."/>
        </authorList>
    </citation>
    <scope>NUCLEOTIDE SEQUENCE [LARGE SCALE GENOMIC DNA]</scope>
    <source>
        <strain evidence="9 10">JCM 9157</strain>
    </source>
</reference>
<keyword evidence="10" id="KW-1185">Reference proteome</keyword>
<evidence type="ECO:0000313" key="10">
    <source>
        <dbReference type="Proteomes" id="UP000018896"/>
    </source>
</evidence>
<dbReference type="SUPFAM" id="SSF52540">
    <property type="entry name" value="P-loop containing nucleoside triphosphate hydrolases"/>
    <property type="match status" value="1"/>
</dbReference>
<dbReference type="Proteomes" id="UP000018896">
    <property type="component" value="Unassembled WGS sequence"/>
</dbReference>
<protein>
    <recommendedName>
        <fullName evidence="1">(d)CMP kinase</fullName>
        <ecNumber evidence="1">2.7.4.25</ecNumber>
    </recommendedName>
</protein>
<comment type="catalytic activity">
    <reaction evidence="7">
        <text>CMP + ATP = CDP + ADP</text>
        <dbReference type="Rhea" id="RHEA:11600"/>
        <dbReference type="ChEBI" id="CHEBI:30616"/>
        <dbReference type="ChEBI" id="CHEBI:58069"/>
        <dbReference type="ChEBI" id="CHEBI:60377"/>
        <dbReference type="ChEBI" id="CHEBI:456216"/>
        <dbReference type="EC" id="2.7.4.25"/>
    </reaction>
</comment>
<feature type="domain" description="Cytidylate kinase" evidence="8">
    <location>
        <begin position="1"/>
        <end position="109"/>
    </location>
</feature>
<dbReference type="InterPro" id="IPR011994">
    <property type="entry name" value="Cytidylate_kinase_dom"/>
</dbReference>
<name>W4QWT4_HALA3</name>
<gene>
    <name evidence="9" type="ORF">JCM9157_2920</name>
</gene>
<keyword evidence="5" id="KW-0067">ATP-binding</keyword>
<keyword evidence="4 9" id="KW-0418">Kinase</keyword>
<keyword evidence="2" id="KW-0808">Transferase</keyword>
<sequence length="114" mass="12792">MVERQRQLAEKGHTVLDGRDIGTHVLPDAKVKVFLTASVDIRAKRRHEELLRKGYPSNLEELKREIANRDELDSTRAFAPLCKAKGAKEIDTSSLSIDEVVTAIIDLVEESILI</sequence>
<evidence type="ECO:0000259" key="8">
    <source>
        <dbReference type="Pfam" id="PF02224"/>
    </source>
</evidence>
<proteinExistence type="predicted"/>
<accession>W4QWT4</accession>
<comment type="catalytic activity">
    <reaction evidence="6">
        <text>dCMP + ATP = dCDP + ADP</text>
        <dbReference type="Rhea" id="RHEA:25094"/>
        <dbReference type="ChEBI" id="CHEBI:30616"/>
        <dbReference type="ChEBI" id="CHEBI:57566"/>
        <dbReference type="ChEBI" id="CHEBI:58593"/>
        <dbReference type="ChEBI" id="CHEBI:456216"/>
        <dbReference type="EC" id="2.7.4.25"/>
    </reaction>
</comment>
<dbReference type="InterPro" id="IPR027417">
    <property type="entry name" value="P-loop_NTPase"/>
</dbReference>
<dbReference type="eggNOG" id="COG0283">
    <property type="taxonomic scope" value="Bacteria"/>
</dbReference>
<dbReference type="GO" id="GO:0005524">
    <property type="term" value="F:ATP binding"/>
    <property type="evidence" value="ECO:0007669"/>
    <property type="project" value="UniProtKB-KW"/>
</dbReference>
<organism evidence="9 10">
    <name type="scientific">Halalkalibacter akibai (strain ATCC 43226 / DSM 21942 / CIP 109018 / JCM 9157 / 1139)</name>
    <name type="common">Bacillus akibai</name>
    <dbReference type="NCBI Taxonomy" id="1236973"/>
    <lineage>
        <taxon>Bacteria</taxon>
        <taxon>Bacillati</taxon>
        <taxon>Bacillota</taxon>
        <taxon>Bacilli</taxon>
        <taxon>Bacillales</taxon>
        <taxon>Bacillaceae</taxon>
        <taxon>Halalkalibacter</taxon>
    </lineage>
</organism>
<dbReference type="GO" id="GO:0036430">
    <property type="term" value="F:CMP kinase activity"/>
    <property type="evidence" value="ECO:0007669"/>
    <property type="project" value="RHEA"/>
</dbReference>
<evidence type="ECO:0000256" key="6">
    <source>
        <dbReference type="ARBA" id="ARBA00047615"/>
    </source>
</evidence>
<dbReference type="Gene3D" id="3.40.50.300">
    <property type="entry name" value="P-loop containing nucleotide triphosphate hydrolases"/>
    <property type="match status" value="1"/>
</dbReference>
<dbReference type="CDD" id="cd02020">
    <property type="entry name" value="CMPK"/>
    <property type="match status" value="1"/>
</dbReference>
<evidence type="ECO:0000256" key="3">
    <source>
        <dbReference type="ARBA" id="ARBA00022741"/>
    </source>
</evidence>
<keyword evidence="3" id="KW-0547">Nucleotide-binding</keyword>
<evidence type="ECO:0000313" key="9">
    <source>
        <dbReference type="EMBL" id="GAE35784.1"/>
    </source>
</evidence>
<dbReference type="AlphaFoldDB" id="W4QWT4"/>
<comment type="caution">
    <text evidence="9">The sequence shown here is derived from an EMBL/GenBank/DDBJ whole genome shotgun (WGS) entry which is preliminary data.</text>
</comment>
<evidence type="ECO:0000256" key="1">
    <source>
        <dbReference type="ARBA" id="ARBA00012906"/>
    </source>
</evidence>
<evidence type="ECO:0000256" key="5">
    <source>
        <dbReference type="ARBA" id="ARBA00022840"/>
    </source>
</evidence>